<gene>
    <name evidence="1" type="ORF">BDM02DRAFT_3096301</name>
</gene>
<keyword evidence="1" id="KW-0378">Hydrolase</keyword>
<sequence length="447" mass="49042">RGLCFRRYRYWGQNSRGAARPDDSASYQRSISYYCRGNSTDIIQIAFLTKFFSTGGLPEINLGNSCNNLQNGTFPGTSLSNCKKLASDIKTCQAKGKLVTLSLGGALGDVLFSGDKQAKHFADTLWDLFLGGSSHTRPFGSAVLDGIDLDTEAGSSTGYAAFAHRIRTLSTGASKKYYVAAAPQCTYPDETLSGVLNTTWFDALYVQFYNNPCGLQNFNGTSYWNFGLWDYWARHVSPNRNIKVYIGAPAASVNGTTRYVPVWTLSSIAVEMRRSYPSFGGVMLWDASQAYANGRYDLSVKEALIEVGGVGFTYPQRLAYAYVSGQAYTSEQVLYIWEAKWWTETVPKHDPLGQWNEGEFSPVSPDAPSPTLLIVFFAVSACRGIPPVRPTSSALVLPGIPTGALSNGGNGVYERAYFRNVRLRLETFFCSAVYICIGTIDHGSFSL</sequence>
<name>A0ACB6ZHD1_THEGA</name>
<evidence type="ECO:0000313" key="1">
    <source>
        <dbReference type="EMBL" id="KAF9648541.1"/>
    </source>
</evidence>
<feature type="non-terminal residue" evidence="1">
    <location>
        <position position="1"/>
    </location>
</feature>
<proteinExistence type="predicted"/>
<reference evidence="1" key="2">
    <citation type="journal article" date="2020" name="Nat. Commun.">
        <title>Large-scale genome sequencing of mycorrhizal fungi provides insights into the early evolution of symbiotic traits.</title>
        <authorList>
            <person name="Miyauchi S."/>
            <person name="Kiss E."/>
            <person name="Kuo A."/>
            <person name="Drula E."/>
            <person name="Kohler A."/>
            <person name="Sanchez-Garcia M."/>
            <person name="Morin E."/>
            <person name="Andreopoulos B."/>
            <person name="Barry K.W."/>
            <person name="Bonito G."/>
            <person name="Buee M."/>
            <person name="Carver A."/>
            <person name="Chen C."/>
            <person name="Cichocki N."/>
            <person name="Clum A."/>
            <person name="Culley D."/>
            <person name="Crous P.W."/>
            <person name="Fauchery L."/>
            <person name="Girlanda M."/>
            <person name="Hayes R.D."/>
            <person name="Keri Z."/>
            <person name="LaButti K."/>
            <person name="Lipzen A."/>
            <person name="Lombard V."/>
            <person name="Magnuson J."/>
            <person name="Maillard F."/>
            <person name="Murat C."/>
            <person name="Nolan M."/>
            <person name="Ohm R.A."/>
            <person name="Pangilinan J."/>
            <person name="Pereira M.F."/>
            <person name="Perotto S."/>
            <person name="Peter M."/>
            <person name="Pfister S."/>
            <person name="Riley R."/>
            <person name="Sitrit Y."/>
            <person name="Stielow J.B."/>
            <person name="Szollosi G."/>
            <person name="Zifcakova L."/>
            <person name="Stursova M."/>
            <person name="Spatafora J.W."/>
            <person name="Tedersoo L."/>
            <person name="Vaario L.M."/>
            <person name="Yamada A."/>
            <person name="Yan M."/>
            <person name="Wang P."/>
            <person name="Xu J."/>
            <person name="Bruns T."/>
            <person name="Baldrian P."/>
            <person name="Vilgalys R."/>
            <person name="Dunand C."/>
            <person name="Henrissat B."/>
            <person name="Grigoriev I.V."/>
            <person name="Hibbett D."/>
            <person name="Nagy L.G."/>
            <person name="Martin F.M."/>
        </authorList>
    </citation>
    <scope>NUCLEOTIDE SEQUENCE</scope>
    <source>
        <strain evidence="1">P2</strain>
    </source>
</reference>
<reference evidence="1" key="1">
    <citation type="submission" date="2019-10" db="EMBL/GenBank/DDBJ databases">
        <authorList>
            <consortium name="DOE Joint Genome Institute"/>
            <person name="Kuo A."/>
            <person name="Miyauchi S."/>
            <person name="Kiss E."/>
            <person name="Drula E."/>
            <person name="Kohler A."/>
            <person name="Sanchez-Garcia M."/>
            <person name="Andreopoulos B."/>
            <person name="Barry K.W."/>
            <person name="Bonito G."/>
            <person name="Buee M."/>
            <person name="Carver A."/>
            <person name="Chen C."/>
            <person name="Cichocki N."/>
            <person name="Clum A."/>
            <person name="Culley D."/>
            <person name="Crous P.W."/>
            <person name="Fauchery L."/>
            <person name="Girlanda M."/>
            <person name="Hayes R."/>
            <person name="Keri Z."/>
            <person name="Labutti K."/>
            <person name="Lipzen A."/>
            <person name="Lombard V."/>
            <person name="Magnuson J."/>
            <person name="Maillard F."/>
            <person name="Morin E."/>
            <person name="Murat C."/>
            <person name="Nolan M."/>
            <person name="Ohm R."/>
            <person name="Pangilinan J."/>
            <person name="Pereira M."/>
            <person name="Perotto S."/>
            <person name="Peter M."/>
            <person name="Riley R."/>
            <person name="Sitrit Y."/>
            <person name="Stielow B."/>
            <person name="Szollosi G."/>
            <person name="Zifcakova L."/>
            <person name="Stursova M."/>
            <person name="Spatafora J.W."/>
            <person name="Tedersoo L."/>
            <person name="Vaario L.-M."/>
            <person name="Yamada A."/>
            <person name="Yan M."/>
            <person name="Wang P."/>
            <person name="Xu J."/>
            <person name="Bruns T."/>
            <person name="Baldrian P."/>
            <person name="Vilgalys R."/>
            <person name="Henrissat B."/>
            <person name="Grigoriev I.V."/>
            <person name="Hibbett D."/>
            <person name="Nagy L.G."/>
            <person name="Martin F.M."/>
        </authorList>
    </citation>
    <scope>NUCLEOTIDE SEQUENCE</scope>
    <source>
        <strain evidence="1">P2</strain>
    </source>
</reference>
<protein>
    <submittedName>
        <fullName evidence="1">Glycoside hydrolase</fullName>
    </submittedName>
</protein>
<comment type="caution">
    <text evidence="1">The sequence shown here is derived from an EMBL/GenBank/DDBJ whole genome shotgun (WGS) entry which is preliminary data.</text>
</comment>
<organism evidence="1 2">
    <name type="scientific">Thelephora ganbajun</name>
    <name type="common">Ganba fungus</name>
    <dbReference type="NCBI Taxonomy" id="370292"/>
    <lineage>
        <taxon>Eukaryota</taxon>
        <taxon>Fungi</taxon>
        <taxon>Dikarya</taxon>
        <taxon>Basidiomycota</taxon>
        <taxon>Agaricomycotina</taxon>
        <taxon>Agaricomycetes</taxon>
        <taxon>Thelephorales</taxon>
        <taxon>Thelephoraceae</taxon>
        <taxon>Thelephora</taxon>
    </lineage>
</organism>
<accession>A0ACB6ZHD1</accession>
<evidence type="ECO:0000313" key="2">
    <source>
        <dbReference type="Proteomes" id="UP000886501"/>
    </source>
</evidence>
<dbReference type="EMBL" id="MU118012">
    <property type="protein sequence ID" value="KAF9648541.1"/>
    <property type="molecule type" value="Genomic_DNA"/>
</dbReference>
<dbReference type="Proteomes" id="UP000886501">
    <property type="component" value="Unassembled WGS sequence"/>
</dbReference>
<keyword evidence="2" id="KW-1185">Reference proteome</keyword>